<feature type="compositionally biased region" description="Basic and acidic residues" evidence="1">
    <location>
        <begin position="74"/>
        <end position="83"/>
    </location>
</feature>
<gene>
    <name evidence="2" type="ORF">NDU88_009775</name>
</gene>
<organism evidence="2 3">
    <name type="scientific">Pleurodeles waltl</name>
    <name type="common">Iberian ribbed newt</name>
    <dbReference type="NCBI Taxonomy" id="8319"/>
    <lineage>
        <taxon>Eukaryota</taxon>
        <taxon>Metazoa</taxon>
        <taxon>Chordata</taxon>
        <taxon>Craniata</taxon>
        <taxon>Vertebrata</taxon>
        <taxon>Euteleostomi</taxon>
        <taxon>Amphibia</taxon>
        <taxon>Batrachia</taxon>
        <taxon>Caudata</taxon>
        <taxon>Salamandroidea</taxon>
        <taxon>Salamandridae</taxon>
        <taxon>Pleurodelinae</taxon>
        <taxon>Pleurodeles</taxon>
    </lineage>
</organism>
<keyword evidence="3" id="KW-1185">Reference proteome</keyword>
<name>A0AAV7RZZ8_PLEWA</name>
<dbReference type="Proteomes" id="UP001066276">
    <property type="component" value="Chromosome 5"/>
</dbReference>
<evidence type="ECO:0000256" key="1">
    <source>
        <dbReference type="SAM" id="MobiDB-lite"/>
    </source>
</evidence>
<comment type="caution">
    <text evidence="2">The sequence shown here is derived from an EMBL/GenBank/DDBJ whole genome shotgun (WGS) entry which is preliminary data.</text>
</comment>
<dbReference type="EMBL" id="JANPWB010000009">
    <property type="protein sequence ID" value="KAJ1157060.1"/>
    <property type="molecule type" value="Genomic_DNA"/>
</dbReference>
<protein>
    <submittedName>
        <fullName evidence="2">Uncharacterized protein</fullName>
    </submittedName>
</protein>
<feature type="compositionally biased region" description="Basic residues" evidence="1">
    <location>
        <begin position="33"/>
        <end position="46"/>
    </location>
</feature>
<reference evidence="2" key="1">
    <citation type="journal article" date="2022" name="bioRxiv">
        <title>Sequencing and chromosome-scale assembly of the giantPleurodeles waltlgenome.</title>
        <authorList>
            <person name="Brown T."/>
            <person name="Elewa A."/>
            <person name="Iarovenko S."/>
            <person name="Subramanian E."/>
            <person name="Araus A.J."/>
            <person name="Petzold A."/>
            <person name="Susuki M."/>
            <person name="Suzuki K.-i.T."/>
            <person name="Hayashi T."/>
            <person name="Toyoda A."/>
            <person name="Oliveira C."/>
            <person name="Osipova E."/>
            <person name="Leigh N.D."/>
            <person name="Simon A."/>
            <person name="Yun M.H."/>
        </authorList>
    </citation>
    <scope>NUCLEOTIDE SEQUENCE</scope>
    <source>
        <strain evidence="2">20211129_DDA</strain>
        <tissue evidence="2">Liver</tissue>
    </source>
</reference>
<evidence type="ECO:0000313" key="2">
    <source>
        <dbReference type="EMBL" id="KAJ1157060.1"/>
    </source>
</evidence>
<feature type="region of interest" description="Disordered" evidence="1">
    <location>
        <begin position="1"/>
        <end position="83"/>
    </location>
</feature>
<dbReference type="AlphaFoldDB" id="A0AAV7RZZ8"/>
<evidence type="ECO:0000313" key="3">
    <source>
        <dbReference type="Proteomes" id="UP001066276"/>
    </source>
</evidence>
<proteinExistence type="predicted"/>
<sequence length="83" mass="9249">MLNNILRPWRPDRTDAAARPGPRRKRDADTHPKRSRAARQSRRLHPARSSPAIAAATPCAQVRRDPSAAGGDGEEPRMHPRMP</sequence>
<accession>A0AAV7RZZ8</accession>